<accession>E1Y9H9</accession>
<protein>
    <submittedName>
        <fullName evidence="1">Uncharacterized protein</fullName>
    </submittedName>
</protein>
<dbReference type="EMBL" id="FR695864">
    <property type="protein sequence ID" value="CBX27223.1"/>
    <property type="molecule type" value="Genomic_DNA"/>
</dbReference>
<evidence type="ECO:0000313" key="1">
    <source>
        <dbReference type="EMBL" id="CBX27223.1"/>
    </source>
</evidence>
<gene>
    <name evidence="1" type="ORF">N47_A12520</name>
</gene>
<dbReference type="AlphaFoldDB" id="E1Y9H9"/>
<name>E1Y9H9_9BACT</name>
<organism evidence="1">
    <name type="scientific">uncultured Desulfobacterium sp</name>
    <dbReference type="NCBI Taxonomy" id="201089"/>
    <lineage>
        <taxon>Bacteria</taxon>
        <taxon>Pseudomonadati</taxon>
        <taxon>Thermodesulfobacteriota</taxon>
        <taxon>Desulfobacteria</taxon>
        <taxon>Desulfobacterales</taxon>
        <taxon>Desulfobacteriaceae</taxon>
        <taxon>Desulfobacterium</taxon>
        <taxon>environmental samples</taxon>
    </lineage>
</organism>
<reference evidence="1" key="1">
    <citation type="journal article" date="2011" name="Environ. Microbiol.">
        <title>Genomic insights into the metabolic potential of the polycyclic aromatic hydrocarbon degrading sulfate-reducing Deltaproteobacterium N47.</title>
        <authorList>
            <person name="Bergmann F."/>
            <person name="Selesi D."/>
            <person name="Weinmaier T."/>
            <person name="Tischler P."/>
            <person name="Rattei T."/>
            <person name="Meckenstock R.U."/>
        </authorList>
    </citation>
    <scope>NUCLEOTIDE SEQUENCE</scope>
</reference>
<proteinExistence type="predicted"/>
<sequence>MKSWVPPGSFGQDKTFYNYLNKKNIIVGKPAMFYNMDRKS</sequence>